<name>A0AAX6ME72_9PEZI</name>
<dbReference type="InterPro" id="IPR001138">
    <property type="entry name" value="Zn2Cys6_DnaBD"/>
</dbReference>
<dbReference type="PANTHER" id="PTHR36206:SF16">
    <property type="entry name" value="TRANSCRIPTION FACTOR DOMAIN-CONTAINING PROTEIN-RELATED"/>
    <property type="match status" value="1"/>
</dbReference>
<dbReference type="EMBL" id="JBANMG010000007">
    <property type="protein sequence ID" value="KAK6950697.1"/>
    <property type="molecule type" value="Genomic_DNA"/>
</dbReference>
<dbReference type="GO" id="GO:0003677">
    <property type="term" value="F:DNA binding"/>
    <property type="evidence" value="ECO:0007669"/>
    <property type="project" value="UniProtKB-KW"/>
</dbReference>
<evidence type="ECO:0000256" key="4">
    <source>
        <dbReference type="ARBA" id="ARBA00023125"/>
    </source>
</evidence>
<dbReference type="Pfam" id="PF00172">
    <property type="entry name" value="Zn_clus"/>
    <property type="match status" value="1"/>
</dbReference>
<evidence type="ECO:0000256" key="3">
    <source>
        <dbReference type="ARBA" id="ARBA00023015"/>
    </source>
</evidence>
<gene>
    <name evidence="8" type="ORF">Daesc_007222</name>
</gene>
<evidence type="ECO:0000256" key="5">
    <source>
        <dbReference type="ARBA" id="ARBA00023163"/>
    </source>
</evidence>
<evidence type="ECO:0000259" key="7">
    <source>
        <dbReference type="Pfam" id="PF00172"/>
    </source>
</evidence>
<dbReference type="InterPro" id="IPR052360">
    <property type="entry name" value="Transcr_Regulatory_Proteins"/>
</dbReference>
<dbReference type="InterPro" id="IPR036864">
    <property type="entry name" value="Zn2-C6_fun-type_DNA-bd_sf"/>
</dbReference>
<keyword evidence="9" id="KW-1185">Reference proteome</keyword>
<proteinExistence type="predicted"/>
<dbReference type="InterPro" id="IPR021858">
    <property type="entry name" value="Fun_TF"/>
</dbReference>
<feature type="domain" description="Zn(2)-C6 fungal-type" evidence="7">
    <location>
        <begin position="3"/>
        <end position="28"/>
    </location>
</feature>
<dbReference type="Proteomes" id="UP001369815">
    <property type="component" value="Unassembled WGS sequence"/>
</dbReference>
<evidence type="ECO:0000256" key="6">
    <source>
        <dbReference type="ARBA" id="ARBA00023242"/>
    </source>
</evidence>
<keyword evidence="2" id="KW-0862">Zinc</keyword>
<keyword evidence="4" id="KW-0238">DNA-binding</keyword>
<keyword evidence="5" id="KW-0804">Transcription</keyword>
<dbReference type="PANTHER" id="PTHR36206">
    <property type="entry name" value="ASPERCRYPTIN BIOSYNTHESIS CLUSTER-SPECIFIC TRANSCRIPTION REGULATOR ATNN-RELATED"/>
    <property type="match status" value="1"/>
</dbReference>
<reference evidence="8 9" key="1">
    <citation type="journal article" date="2024" name="Front Chem Biol">
        <title>Unveiling the potential of Daldinia eschscholtzii MFLUCC 19-0629 through bioactivity and bioinformatics studies for enhanced sustainable agriculture production.</title>
        <authorList>
            <person name="Brooks S."/>
            <person name="Weaver J.A."/>
            <person name="Klomchit A."/>
            <person name="Alharthi S.A."/>
            <person name="Onlamun T."/>
            <person name="Nurani R."/>
            <person name="Vong T.K."/>
            <person name="Alberti F."/>
            <person name="Greco C."/>
        </authorList>
    </citation>
    <scope>NUCLEOTIDE SEQUENCE [LARGE SCALE GENOMIC DNA]</scope>
    <source>
        <strain evidence="8">MFLUCC 19-0629</strain>
    </source>
</reference>
<keyword evidence="6" id="KW-0539">Nucleus</keyword>
<keyword evidence="3" id="KW-0805">Transcription regulation</keyword>
<keyword evidence="1" id="KW-0479">Metal-binding</keyword>
<dbReference type="GO" id="GO:0008270">
    <property type="term" value="F:zinc ion binding"/>
    <property type="evidence" value="ECO:0007669"/>
    <property type="project" value="InterPro"/>
</dbReference>
<dbReference type="AlphaFoldDB" id="A0AAX6ME72"/>
<evidence type="ECO:0000313" key="9">
    <source>
        <dbReference type="Proteomes" id="UP001369815"/>
    </source>
</evidence>
<evidence type="ECO:0000313" key="8">
    <source>
        <dbReference type="EMBL" id="KAK6950697.1"/>
    </source>
</evidence>
<accession>A0AAX6ME72</accession>
<dbReference type="SUPFAM" id="SSF57701">
    <property type="entry name" value="Zn2/Cys6 DNA-binding domain"/>
    <property type="match status" value="1"/>
</dbReference>
<dbReference type="GO" id="GO:0000981">
    <property type="term" value="F:DNA-binding transcription factor activity, RNA polymerase II-specific"/>
    <property type="evidence" value="ECO:0007669"/>
    <property type="project" value="InterPro"/>
</dbReference>
<sequence length="541" mass="61995">MSTRKVKCDEGKPVCLRCHSTGRVCEGYGIWGGGGNDYGRRPTGSSARSLTSFYTPKLVQTVSKEETRCLEWFAYRSVLKLPGVFRFEFWDKLIFQAASTEPAVLHAIIALSSAHKREGLCFDTTPDTALDEQEHFVLKHYTDAITHLQSHFTSKTNRSIRVALITCLMFIIMEYLRGNFLTGYNHLQNGLRVLNEFSARSNAIDRYSLFQEPCCDSADAWIIQAFIRLDVQAKFQHRGSQFLNITQEDCSHDGPAIPPIFQSVNQGRQLLDRIISQIFYLHHQCCRQTQPSNKVDPQGLLSRQRNLSTKLDSWYNAFKASRAVLPRSKITQNTVAYIILEIYHTVAKIMIDTCLRLEDEMRYDIHTDAFEFILAQLNHLRDLSLSPPLALVLHFSDTSSSIIDLGAILALYYVALKCRVHSIRHEVLNFLTTITHKEGIWSSQLVTRVIQEVITIEEGNFYDESVAAQSDKNEQHAVLPASHRLHDIEVLPPDGYEGTAILRCKRRSDDNNWEMITRELVYDMKNRRWIIKPEKNIGFNC</sequence>
<protein>
    <recommendedName>
        <fullName evidence="7">Zn(2)-C6 fungal-type domain-containing protein</fullName>
    </recommendedName>
</protein>
<dbReference type="Pfam" id="PF11951">
    <property type="entry name" value="Fungal_trans_2"/>
    <property type="match status" value="1"/>
</dbReference>
<dbReference type="CDD" id="cd00067">
    <property type="entry name" value="GAL4"/>
    <property type="match status" value="1"/>
</dbReference>
<organism evidence="8 9">
    <name type="scientific">Daldinia eschscholtzii</name>
    <dbReference type="NCBI Taxonomy" id="292717"/>
    <lineage>
        <taxon>Eukaryota</taxon>
        <taxon>Fungi</taxon>
        <taxon>Dikarya</taxon>
        <taxon>Ascomycota</taxon>
        <taxon>Pezizomycotina</taxon>
        <taxon>Sordariomycetes</taxon>
        <taxon>Xylariomycetidae</taxon>
        <taxon>Xylariales</taxon>
        <taxon>Hypoxylaceae</taxon>
        <taxon>Daldinia</taxon>
    </lineage>
</organism>
<evidence type="ECO:0000256" key="2">
    <source>
        <dbReference type="ARBA" id="ARBA00022833"/>
    </source>
</evidence>
<evidence type="ECO:0000256" key="1">
    <source>
        <dbReference type="ARBA" id="ARBA00022723"/>
    </source>
</evidence>
<comment type="caution">
    <text evidence="8">The sequence shown here is derived from an EMBL/GenBank/DDBJ whole genome shotgun (WGS) entry which is preliminary data.</text>
</comment>